<dbReference type="Proteomes" id="UP000270673">
    <property type="component" value="Chromosome"/>
</dbReference>
<dbReference type="GO" id="GO:0015035">
    <property type="term" value="F:protein-disulfide reductase activity"/>
    <property type="evidence" value="ECO:0007669"/>
    <property type="project" value="TreeGrafter"/>
</dbReference>
<keyword evidence="4" id="KW-1185">Reference proteome</keyword>
<keyword evidence="1" id="KW-0732">Signal</keyword>
<evidence type="ECO:0000313" key="3">
    <source>
        <dbReference type="EMBL" id="AZS30250.1"/>
    </source>
</evidence>
<dbReference type="OrthoDB" id="1099736at2"/>
<dbReference type="KEGG" id="buy:D8S85_12315"/>
<dbReference type="InterPro" id="IPR013766">
    <property type="entry name" value="Thioredoxin_domain"/>
</dbReference>
<accession>A0A3Q9IPX8</accession>
<dbReference type="PANTHER" id="PTHR32234:SF0">
    <property type="entry name" value="THIOL:DISULFIDE INTERCHANGE PROTEIN DSBD"/>
    <property type="match status" value="1"/>
</dbReference>
<organism evidence="3 4">
    <name type="scientific">Butyricimonas faecalis</name>
    <dbReference type="NCBI Taxonomy" id="2093856"/>
    <lineage>
        <taxon>Bacteria</taxon>
        <taxon>Pseudomonadati</taxon>
        <taxon>Bacteroidota</taxon>
        <taxon>Bacteroidia</taxon>
        <taxon>Bacteroidales</taxon>
        <taxon>Odoribacteraceae</taxon>
        <taxon>Butyricimonas</taxon>
    </lineage>
</organism>
<dbReference type="PROSITE" id="PS51352">
    <property type="entry name" value="THIOREDOXIN_2"/>
    <property type="match status" value="1"/>
</dbReference>
<sequence length="362" mass="41575">MRKFLLFVVAFFMLQMGAFAQTNFEELTLEKALEKSKKENKLVFVDTYTSWCMPCKYMANTIFPKKEMGDYLNERFVCVKFNTEEGEGAEIMKRYEISAFPTFLILNSEGEVQHKIVGGSETAEDFIKRVEEGLDEEKAIGILANRYAKGDRSINLLTKYARALLAIQDPQVVKVAEELIGKLSDAQRVDTAYWFIYEHPFLTQVGSPNMTYLLENAERFQKSIGEERVNEKIATAFDLQLTNMITGRDRQSGVDAIDRVENEMEKYKFPSKARLKMFAEIARAQRSGDIEKLLTTCEKDIPQIEHEHLLAVFFPLSLTIKRNGTPDQQARILKLAKKLLAETTNDKFKFSLGQFIPYALEK</sequence>
<dbReference type="AlphaFoldDB" id="A0A3Q9IPX8"/>
<feature type="domain" description="Thioredoxin" evidence="2">
    <location>
        <begin position="10"/>
        <end position="135"/>
    </location>
</feature>
<dbReference type="SUPFAM" id="SSF52833">
    <property type="entry name" value="Thioredoxin-like"/>
    <property type="match status" value="1"/>
</dbReference>
<dbReference type="Pfam" id="PF00085">
    <property type="entry name" value="Thioredoxin"/>
    <property type="match status" value="1"/>
</dbReference>
<evidence type="ECO:0000313" key="4">
    <source>
        <dbReference type="Proteomes" id="UP000270673"/>
    </source>
</evidence>
<name>A0A3Q9IPX8_9BACT</name>
<feature type="chain" id="PRO_5018704544" evidence="1">
    <location>
        <begin position="21"/>
        <end position="362"/>
    </location>
</feature>
<gene>
    <name evidence="3" type="ORF">D8S85_12315</name>
</gene>
<evidence type="ECO:0000259" key="2">
    <source>
        <dbReference type="PROSITE" id="PS51352"/>
    </source>
</evidence>
<dbReference type="GO" id="GO:0045454">
    <property type="term" value="P:cell redox homeostasis"/>
    <property type="evidence" value="ECO:0007669"/>
    <property type="project" value="TreeGrafter"/>
</dbReference>
<feature type="signal peptide" evidence="1">
    <location>
        <begin position="1"/>
        <end position="20"/>
    </location>
</feature>
<dbReference type="EMBL" id="CP032819">
    <property type="protein sequence ID" value="AZS30250.1"/>
    <property type="molecule type" value="Genomic_DNA"/>
</dbReference>
<proteinExistence type="predicted"/>
<evidence type="ECO:0000256" key="1">
    <source>
        <dbReference type="SAM" id="SignalP"/>
    </source>
</evidence>
<dbReference type="PANTHER" id="PTHR32234">
    <property type="entry name" value="THIOL:DISULFIDE INTERCHANGE PROTEIN DSBD"/>
    <property type="match status" value="1"/>
</dbReference>
<protein>
    <submittedName>
        <fullName evidence="3">DUF255 domain-containing protein</fullName>
    </submittedName>
</protein>
<reference evidence="3 4" key="1">
    <citation type="submission" date="2018-10" db="EMBL/GenBank/DDBJ databases">
        <title>Butyricimonas faecalis sp. nov., isolated from human faeces and emended description of the genus Butyricimonas.</title>
        <authorList>
            <person name="Le Roy T."/>
            <person name="Van der Smissen P."/>
            <person name="Paquot A."/>
            <person name="Delzenne N."/>
            <person name="Muccioli G."/>
            <person name="Collet J.-F."/>
            <person name="Cani P.D."/>
        </authorList>
    </citation>
    <scope>NUCLEOTIDE SEQUENCE [LARGE SCALE GENOMIC DNA]</scope>
    <source>
        <strain evidence="3 4">H184</strain>
    </source>
</reference>
<dbReference type="Gene3D" id="3.40.30.10">
    <property type="entry name" value="Glutaredoxin"/>
    <property type="match status" value="1"/>
</dbReference>
<dbReference type="RefSeq" id="WP_106480909.1">
    <property type="nucleotide sequence ID" value="NZ_CP032819.1"/>
</dbReference>
<dbReference type="InterPro" id="IPR036249">
    <property type="entry name" value="Thioredoxin-like_sf"/>
</dbReference>